<evidence type="ECO:0000256" key="13">
    <source>
        <dbReference type="ARBA" id="ARBA00031903"/>
    </source>
</evidence>
<comment type="function">
    <text evidence="15">Important regulator of cell cycle progression. Inhibits the kinase activity of CDK2 bound to cyclin A, but has little inhibitory activity on CDK2 bound to SPDYA. Involved in G1 arrest. Potent inhibitor of cyclin E- and cyclin A-CDK2 complexes. Forms a complex with cyclin type D-CDK4 complexes and is involved in the assembly, stability, and modulation of CCND1-CDK4 complex activation. Acts either as an inhibitor or an activator of cyclin type D-CDK4 complexes depending on its phosphorylation state and/or stoichometry.</text>
</comment>
<keyword evidence="8" id="KW-0967">Endosome</keyword>
<dbReference type="EMBL" id="JAVHJS010000016">
    <property type="protein sequence ID" value="KAK2832299.1"/>
    <property type="molecule type" value="Genomic_DNA"/>
</dbReference>
<evidence type="ECO:0000256" key="14">
    <source>
        <dbReference type="ARBA" id="ARBA00031925"/>
    </source>
</evidence>
<keyword evidence="6" id="KW-0963">Cytoplasm</keyword>
<keyword evidence="7" id="KW-0597">Phosphoprotein</keyword>
<organism evidence="18 19">
    <name type="scientific">Tachysurus vachellii</name>
    <name type="common">Darkbarbel catfish</name>
    <name type="synonym">Pelteobagrus vachellii</name>
    <dbReference type="NCBI Taxonomy" id="175792"/>
    <lineage>
        <taxon>Eukaryota</taxon>
        <taxon>Metazoa</taxon>
        <taxon>Chordata</taxon>
        <taxon>Craniata</taxon>
        <taxon>Vertebrata</taxon>
        <taxon>Euteleostomi</taxon>
        <taxon>Actinopterygii</taxon>
        <taxon>Neopterygii</taxon>
        <taxon>Teleostei</taxon>
        <taxon>Ostariophysi</taxon>
        <taxon>Siluriformes</taxon>
        <taxon>Bagridae</taxon>
        <taxon>Tachysurus</taxon>
    </lineage>
</organism>
<feature type="compositionally biased region" description="Polar residues" evidence="16">
    <location>
        <begin position="1"/>
        <end position="10"/>
    </location>
</feature>
<feature type="compositionally biased region" description="Basic and acidic residues" evidence="16">
    <location>
        <begin position="14"/>
        <end position="24"/>
    </location>
</feature>
<dbReference type="GO" id="GO:0008285">
    <property type="term" value="P:negative regulation of cell population proliferation"/>
    <property type="evidence" value="ECO:0007669"/>
    <property type="project" value="TreeGrafter"/>
</dbReference>
<dbReference type="PANTHER" id="PTHR10265">
    <property type="entry name" value="CYCLIN-DEPENDENT KINASE INHIBITOR 1"/>
    <property type="match status" value="1"/>
</dbReference>
<evidence type="ECO:0000256" key="8">
    <source>
        <dbReference type="ARBA" id="ARBA00022753"/>
    </source>
</evidence>
<evidence type="ECO:0000256" key="6">
    <source>
        <dbReference type="ARBA" id="ARBA00022490"/>
    </source>
</evidence>
<evidence type="ECO:0000256" key="16">
    <source>
        <dbReference type="SAM" id="MobiDB-lite"/>
    </source>
</evidence>
<proteinExistence type="inferred from homology"/>
<dbReference type="Pfam" id="PF02234">
    <property type="entry name" value="CDI"/>
    <property type="match status" value="1"/>
</dbReference>
<comment type="caution">
    <text evidence="18">The sequence shown here is derived from an EMBL/GenBank/DDBJ whole genome shotgun (WGS) entry which is preliminary data.</text>
</comment>
<feature type="domain" description="Cyclin-dependent kinase inhibitor" evidence="17">
    <location>
        <begin position="31"/>
        <end position="80"/>
    </location>
</feature>
<dbReference type="AlphaFoldDB" id="A0AA88MAW1"/>
<dbReference type="GO" id="GO:0000082">
    <property type="term" value="P:G1/S transition of mitotic cell cycle"/>
    <property type="evidence" value="ECO:0007669"/>
    <property type="project" value="TreeGrafter"/>
</dbReference>
<feature type="region of interest" description="Disordered" evidence="16">
    <location>
        <begin position="82"/>
        <end position="159"/>
    </location>
</feature>
<evidence type="ECO:0000256" key="2">
    <source>
        <dbReference type="ARBA" id="ARBA00004177"/>
    </source>
</evidence>
<evidence type="ECO:0000256" key="1">
    <source>
        <dbReference type="ARBA" id="ARBA00004123"/>
    </source>
</evidence>
<protein>
    <recommendedName>
        <fullName evidence="5">Cyclin-dependent kinase inhibitor 1B</fullName>
    </recommendedName>
    <alternativeName>
        <fullName evidence="14">Cyclin-dependent kinase inhibitor p27</fullName>
    </alternativeName>
    <alternativeName>
        <fullName evidence="13">p27Kip1</fullName>
    </alternativeName>
</protein>
<evidence type="ECO:0000256" key="9">
    <source>
        <dbReference type="ARBA" id="ARBA00022843"/>
    </source>
</evidence>
<evidence type="ECO:0000256" key="11">
    <source>
        <dbReference type="ARBA" id="ARBA00023242"/>
    </source>
</evidence>
<keyword evidence="11" id="KW-0539">Nucleus</keyword>
<dbReference type="GO" id="GO:0005768">
    <property type="term" value="C:endosome"/>
    <property type="evidence" value="ECO:0007669"/>
    <property type="project" value="UniProtKB-SubCell"/>
</dbReference>
<reference evidence="18" key="1">
    <citation type="submission" date="2023-08" db="EMBL/GenBank/DDBJ databases">
        <title>Pelteobagrus vachellii genome.</title>
        <authorList>
            <person name="Liu H."/>
        </authorList>
    </citation>
    <scope>NUCLEOTIDE SEQUENCE</scope>
    <source>
        <strain evidence="18">PRFRI_2022a</strain>
        <tissue evidence="18">Muscle</tissue>
    </source>
</reference>
<evidence type="ECO:0000256" key="15">
    <source>
        <dbReference type="ARBA" id="ARBA00045727"/>
    </source>
</evidence>
<dbReference type="InterPro" id="IPR003175">
    <property type="entry name" value="CDI_dom"/>
</dbReference>
<evidence type="ECO:0000256" key="5">
    <source>
        <dbReference type="ARBA" id="ARBA00014547"/>
    </source>
</evidence>
<dbReference type="Gene3D" id="4.10.365.10">
    <property type="entry name" value="p27"/>
    <property type="match status" value="1"/>
</dbReference>
<keyword evidence="9" id="KW-0832">Ubl conjugation</keyword>
<name>A0AA88MAW1_TACVA</name>
<comment type="subcellular location">
    <subcellularLocation>
        <location evidence="3">Cytoplasm</location>
    </subcellularLocation>
    <subcellularLocation>
        <location evidence="2">Endosome</location>
    </subcellularLocation>
    <subcellularLocation>
        <location evidence="1">Nucleus</location>
    </subcellularLocation>
</comment>
<dbReference type="GO" id="GO:0004861">
    <property type="term" value="F:cyclin-dependent protein serine/threonine kinase inhibitor activity"/>
    <property type="evidence" value="ECO:0007669"/>
    <property type="project" value="InterPro"/>
</dbReference>
<feature type="compositionally biased region" description="Polar residues" evidence="16">
    <location>
        <begin position="102"/>
        <end position="112"/>
    </location>
</feature>
<dbReference type="InterPro" id="IPR044898">
    <property type="entry name" value="CDI_dom_sf"/>
</dbReference>
<evidence type="ECO:0000313" key="19">
    <source>
        <dbReference type="Proteomes" id="UP001187315"/>
    </source>
</evidence>
<keyword evidence="10" id="KW-0649">Protein kinase inhibitor</keyword>
<feature type="region of interest" description="Disordered" evidence="16">
    <location>
        <begin position="1"/>
        <end position="39"/>
    </location>
</feature>
<keyword evidence="12" id="KW-0131">Cell cycle</keyword>
<evidence type="ECO:0000256" key="7">
    <source>
        <dbReference type="ARBA" id="ARBA00022553"/>
    </source>
</evidence>
<feature type="compositionally biased region" description="Polar residues" evidence="16">
    <location>
        <begin position="141"/>
        <end position="159"/>
    </location>
</feature>
<sequence length="159" mass="17780">MSDVRLSNGSPPLERVDARPEAHSKPSVCRNLFGSPDPGEVRRAYLDELRDSEVAFREKYNYDFVKDTPLEPGRYEWEAVDARDAPEVYSRPPRKTAPVDLNGTQTDCQKTPSAAKKRPSVEDPESDSARQSKRVNHGEEGSSSQERAEQTPTKSESST</sequence>
<evidence type="ECO:0000256" key="10">
    <source>
        <dbReference type="ARBA" id="ARBA00023013"/>
    </source>
</evidence>
<evidence type="ECO:0000313" key="18">
    <source>
        <dbReference type="EMBL" id="KAK2832299.1"/>
    </source>
</evidence>
<dbReference type="Proteomes" id="UP001187315">
    <property type="component" value="Unassembled WGS sequence"/>
</dbReference>
<evidence type="ECO:0000256" key="3">
    <source>
        <dbReference type="ARBA" id="ARBA00004496"/>
    </source>
</evidence>
<keyword evidence="19" id="KW-1185">Reference proteome</keyword>
<gene>
    <name evidence="18" type="ORF">Q7C36_015761</name>
</gene>
<dbReference type="PANTHER" id="PTHR10265:SF9">
    <property type="entry name" value="CYCLIN-DEPENDENT KINASE INHIBITOR 1B"/>
    <property type="match status" value="1"/>
</dbReference>
<evidence type="ECO:0000259" key="17">
    <source>
        <dbReference type="Pfam" id="PF02234"/>
    </source>
</evidence>
<evidence type="ECO:0000256" key="4">
    <source>
        <dbReference type="ARBA" id="ARBA00006726"/>
    </source>
</evidence>
<accession>A0AA88MAW1</accession>
<evidence type="ECO:0000256" key="12">
    <source>
        <dbReference type="ARBA" id="ARBA00023306"/>
    </source>
</evidence>
<dbReference type="GO" id="GO:0045930">
    <property type="term" value="P:negative regulation of mitotic cell cycle"/>
    <property type="evidence" value="ECO:0007669"/>
    <property type="project" value="TreeGrafter"/>
</dbReference>
<dbReference type="GO" id="GO:0005634">
    <property type="term" value="C:nucleus"/>
    <property type="evidence" value="ECO:0007669"/>
    <property type="project" value="UniProtKB-SubCell"/>
</dbReference>
<dbReference type="GO" id="GO:0051087">
    <property type="term" value="F:protein-folding chaperone binding"/>
    <property type="evidence" value="ECO:0007669"/>
    <property type="project" value="TreeGrafter"/>
</dbReference>
<comment type="similarity">
    <text evidence="4">Belongs to the CDI family.</text>
</comment>